<organism evidence="9 10">
    <name type="scientific">Streptomyces shenzhenensis</name>
    <dbReference type="NCBI Taxonomy" id="943815"/>
    <lineage>
        <taxon>Bacteria</taxon>
        <taxon>Bacillati</taxon>
        <taxon>Actinomycetota</taxon>
        <taxon>Actinomycetes</taxon>
        <taxon>Kitasatosporales</taxon>
        <taxon>Streptomycetaceae</taxon>
        <taxon>Streptomyces</taxon>
    </lineage>
</organism>
<evidence type="ECO:0000256" key="7">
    <source>
        <dbReference type="SAM" id="Phobius"/>
    </source>
</evidence>
<dbReference type="Gene3D" id="1.20.1250.20">
    <property type="entry name" value="MFS general substrate transporter like domains"/>
    <property type="match status" value="1"/>
</dbReference>
<evidence type="ECO:0000256" key="3">
    <source>
        <dbReference type="ARBA" id="ARBA00022692"/>
    </source>
</evidence>
<feature type="transmembrane region" description="Helical" evidence="7">
    <location>
        <begin position="115"/>
        <end position="139"/>
    </location>
</feature>
<accession>A0A3M0HZK9</accession>
<feature type="transmembrane region" description="Helical" evidence="7">
    <location>
        <begin position="268"/>
        <end position="289"/>
    </location>
</feature>
<sequence>MADAGERDGRARGGPWAPLAHRPFRRLAAGRLLVYFANAMAPVALAFAVLDTTGSTTDLGLVVGARSLANVALLLVGGVVADRVRRALVLQGSALAAAAVQAAIAASVLLEATSIPLLILLSVLNGALAAMSLPASAALTPQTVPSTLIRPANAVMRMGTNLGAIAGASLAGIVAAVFGPGWGLAGNAVAFSGAAVCFLGVTVPGATGRAAPGERVRPLRELREGWREFTARRWVWLVVLQFMVVNAVIAGGVQVLGPGIADDTFGRGLWGTVLAAQMAGALVGGVLAARSRVRHALLLGVALTAVEAVPLVVLAQAPHALLLGIAMFASGLAMEQFGVAWDVSLQENIPHDRLARVYAYDALGSFVALPLGEMAAGPLAHRLGTGSTLLAGAVLVTVVTAAALCSRQIRTLTTGRTPAATGTTLPPLAPDRTDTPGTPGAAEARPR</sequence>
<evidence type="ECO:0000256" key="4">
    <source>
        <dbReference type="ARBA" id="ARBA00022989"/>
    </source>
</evidence>
<dbReference type="OrthoDB" id="3539228at2"/>
<dbReference type="AlphaFoldDB" id="A0A3M0HZK9"/>
<feature type="region of interest" description="Disordered" evidence="6">
    <location>
        <begin position="415"/>
        <end position="447"/>
    </location>
</feature>
<keyword evidence="4 7" id="KW-1133">Transmembrane helix</keyword>
<evidence type="ECO:0000313" key="9">
    <source>
        <dbReference type="EMBL" id="RMB82085.1"/>
    </source>
</evidence>
<feature type="transmembrane region" description="Helical" evidence="7">
    <location>
        <begin position="88"/>
        <end position="109"/>
    </location>
</feature>
<dbReference type="PANTHER" id="PTHR23513:SF11">
    <property type="entry name" value="STAPHYLOFERRIN A TRANSPORTER"/>
    <property type="match status" value="1"/>
</dbReference>
<dbReference type="InterPro" id="IPR011701">
    <property type="entry name" value="MFS"/>
</dbReference>
<evidence type="ECO:0000256" key="5">
    <source>
        <dbReference type="ARBA" id="ARBA00023136"/>
    </source>
</evidence>
<evidence type="ECO:0000313" key="10">
    <source>
        <dbReference type="Proteomes" id="UP000270471"/>
    </source>
</evidence>
<evidence type="ECO:0000256" key="6">
    <source>
        <dbReference type="SAM" id="MobiDB-lite"/>
    </source>
</evidence>
<dbReference type="PROSITE" id="PS50850">
    <property type="entry name" value="MFS"/>
    <property type="match status" value="1"/>
</dbReference>
<dbReference type="GO" id="GO:0022857">
    <property type="term" value="F:transmembrane transporter activity"/>
    <property type="evidence" value="ECO:0007669"/>
    <property type="project" value="InterPro"/>
</dbReference>
<dbReference type="EMBL" id="PENI01000025">
    <property type="protein sequence ID" value="RMB82085.1"/>
    <property type="molecule type" value="Genomic_DNA"/>
</dbReference>
<feature type="transmembrane region" description="Helical" evidence="7">
    <location>
        <begin position="62"/>
        <end position="81"/>
    </location>
</feature>
<keyword evidence="5 7" id="KW-0472">Membrane</keyword>
<keyword evidence="2" id="KW-1003">Cell membrane</keyword>
<evidence type="ECO:0000259" key="8">
    <source>
        <dbReference type="PROSITE" id="PS50850"/>
    </source>
</evidence>
<evidence type="ECO:0000256" key="1">
    <source>
        <dbReference type="ARBA" id="ARBA00004651"/>
    </source>
</evidence>
<feature type="transmembrane region" description="Helical" evidence="7">
    <location>
        <begin position="32"/>
        <end position="50"/>
    </location>
</feature>
<feature type="transmembrane region" description="Helical" evidence="7">
    <location>
        <begin position="296"/>
        <end position="315"/>
    </location>
</feature>
<proteinExistence type="predicted"/>
<dbReference type="RefSeq" id="WP_121893137.1">
    <property type="nucleotide sequence ID" value="NZ_PENI01000025.1"/>
</dbReference>
<feature type="domain" description="Major facilitator superfamily (MFS) profile" evidence="8">
    <location>
        <begin position="23"/>
        <end position="410"/>
    </location>
</feature>
<comment type="subcellular location">
    <subcellularLocation>
        <location evidence="1">Cell membrane</location>
        <topology evidence="1">Multi-pass membrane protein</topology>
    </subcellularLocation>
</comment>
<feature type="transmembrane region" description="Helical" evidence="7">
    <location>
        <begin position="160"/>
        <end position="182"/>
    </location>
</feature>
<comment type="caution">
    <text evidence="9">The sequence shown here is derived from an EMBL/GenBank/DDBJ whole genome shotgun (WGS) entry which is preliminary data.</text>
</comment>
<dbReference type="InterPro" id="IPR036259">
    <property type="entry name" value="MFS_trans_sf"/>
</dbReference>
<dbReference type="GO" id="GO:0005886">
    <property type="term" value="C:plasma membrane"/>
    <property type="evidence" value="ECO:0007669"/>
    <property type="project" value="UniProtKB-SubCell"/>
</dbReference>
<dbReference type="SUPFAM" id="SSF103473">
    <property type="entry name" value="MFS general substrate transporter"/>
    <property type="match status" value="1"/>
</dbReference>
<reference evidence="9 10" key="1">
    <citation type="submission" date="2017-11" db="EMBL/GenBank/DDBJ databases">
        <title>Draft genome of actinobacteria isolated from guarana (Paullinia cupana (Mart.) Ducke.</title>
        <authorList>
            <person name="Siqueira K.A."/>
            <person name="Liotti R.G."/>
            <person name="Mendes T.A.O."/>
            <person name="Soares M.A."/>
        </authorList>
    </citation>
    <scope>NUCLEOTIDE SEQUENCE [LARGE SCALE GENOMIC DNA]</scope>
    <source>
        <strain evidence="9 10">193</strain>
    </source>
</reference>
<dbReference type="Proteomes" id="UP000270471">
    <property type="component" value="Unassembled WGS sequence"/>
</dbReference>
<feature type="compositionally biased region" description="Low complexity" evidence="6">
    <location>
        <begin position="415"/>
        <end position="426"/>
    </location>
</feature>
<feature type="transmembrane region" description="Helical" evidence="7">
    <location>
        <begin position="233"/>
        <end position="256"/>
    </location>
</feature>
<feature type="transmembrane region" description="Helical" evidence="7">
    <location>
        <begin position="188"/>
        <end position="212"/>
    </location>
</feature>
<keyword evidence="10" id="KW-1185">Reference proteome</keyword>
<dbReference type="Pfam" id="PF07690">
    <property type="entry name" value="MFS_1"/>
    <property type="match status" value="1"/>
</dbReference>
<gene>
    <name evidence="9" type="ORF">CTZ28_31380</name>
</gene>
<keyword evidence="3 7" id="KW-0812">Transmembrane</keyword>
<evidence type="ECO:0000256" key="2">
    <source>
        <dbReference type="ARBA" id="ARBA00022475"/>
    </source>
</evidence>
<dbReference type="InterPro" id="IPR020846">
    <property type="entry name" value="MFS_dom"/>
</dbReference>
<name>A0A3M0HZK9_9ACTN</name>
<protein>
    <submittedName>
        <fullName evidence="9">MFS transporter</fullName>
    </submittedName>
</protein>
<feature type="transmembrane region" description="Helical" evidence="7">
    <location>
        <begin position="388"/>
        <end position="406"/>
    </location>
</feature>
<dbReference type="CDD" id="cd06173">
    <property type="entry name" value="MFS_MefA_like"/>
    <property type="match status" value="1"/>
</dbReference>
<dbReference type="PANTHER" id="PTHR23513">
    <property type="entry name" value="INTEGRAL MEMBRANE EFFLUX PROTEIN-RELATED"/>
    <property type="match status" value="1"/>
</dbReference>